<dbReference type="AlphaFoldDB" id="A0A0M3HN43"/>
<dbReference type="Proteomes" id="UP000036681">
    <property type="component" value="Unplaced"/>
</dbReference>
<protein>
    <submittedName>
        <fullName evidence="2">BURP domain-containing protein</fullName>
    </submittedName>
</protein>
<evidence type="ECO:0000313" key="1">
    <source>
        <dbReference type="Proteomes" id="UP000036681"/>
    </source>
</evidence>
<accession>A0A0M3HN43</accession>
<keyword evidence="1" id="KW-1185">Reference proteome</keyword>
<name>A0A0M3HN43_ASCLU</name>
<evidence type="ECO:0000313" key="2">
    <source>
        <dbReference type="WBParaSite" id="ALUE_0000305501-mRNA-1"/>
    </source>
</evidence>
<reference evidence="2" key="1">
    <citation type="submission" date="2017-02" db="UniProtKB">
        <authorList>
            <consortium name="WormBaseParasite"/>
        </authorList>
    </citation>
    <scope>IDENTIFICATION</scope>
</reference>
<organism evidence="1 2">
    <name type="scientific">Ascaris lumbricoides</name>
    <name type="common">Giant roundworm</name>
    <dbReference type="NCBI Taxonomy" id="6252"/>
    <lineage>
        <taxon>Eukaryota</taxon>
        <taxon>Metazoa</taxon>
        <taxon>Ecdysozoa</taxon>
        <taxon>Nematoda</taxon>
        <taxon>Chromadorea</taxon>
        <taxon>Rhabditida</taxon>
        <taxon>Spirurina</taxon>
        <taxon>Ascaridomorpha</taxon>
        <taxon>Ascaridoidea</taxon>
        <taxon>Ascarididae</taxon>
        <taxon>Ascaris</taxon>
    </lineage>
</organism>
<proteinExistence type="predicted"/>
<sequence>LDTRLLEAQLCSHESDVETVTTFSLCNTDLVRHFVPVMNPSLGKEQEPVTVYRCRHAGAQAR</sequence>
<dbReference type="WBParaSite" id="ALUE_0000305501-mRNA-1">
    <property type="protein sequence ID" value="ALUE_0000305501-mRNA-1"/>
    <property type="gene ID" value="ALUE_0000305501"/>
</dbReference>